<keyword evidence="9 11" id="KW-0739">Sodium transport</keyword>
<proteinExistence type="inferred from homology"/>
<dbReference type="PANTHER" id="PTHR11690:SF248">
    <property type="entry name" value="PICKPOCKET 17, ISOFORM A"/>
    <property type="match status" value="1"/>
</dbReference>
<name>A0AAV4AW68_9GAST</name>
<dbReference type="PRINTS" id="PR01078">
    <property type="entry name" value="AMINACHANNEL"/>
</dbReference>
<keyword evidence="7 11" id="KW-0406">Ion transport</keyword>
<sequence>MTSLKELLAYFAGCNLSNCKTPGHDNLQQTCGIVSDNSNNETHSKNTNTAINTSDKGGVISMISSKRKNHRQISIKTRENHSIRWPSITEIHGSNSAATTAGASDVNSNCTTKAIRAKTTTRRIHRTAKDVIHEFIHSTSMHGVQHVMGRRPVWRRMVWSVLVIGFVAWAAHNVYQIVSDYNSHPVHTSVSSEYQSKMNFPAVTICNLNRIKLTKASLFLVKFLQQFVKLGIDGAAINFFMDLYLRSFSTQEQQEMGHQMQDMLLECKFGNEYCTSGNFTFLYNLQHGNCYTFASSQDLHRSEWLAMRAGPGNGLSMEFDVQFDEYLPSTTASGLKVLIHDNGEMPFPEDGGILAGTEAATSIAMRKTQIKRLASPYVDCIAKVDVNNNDKNFFADFGFTYSLNACRKSCLQKHIRKKCQCCDVSFSYPCTEDSLRRSMGIIAREGDAIPICNTTDPQTTKCIREADEAFRDNKLGCIKNCPPACEESSFSTTVSSVPFLTRDYRQISMRQRGLDQNVTQILKAGERSLLKLEIFYDSLIVDKVVSQPAFTWNKLLSDIGGQLGLLLGFSILTAIEILELVVMDPGLGMGLRSLWRSRTKKRNGRPESTAPPM</sequence>
<keyword evidence="10 11" id="KW-0407">Ion channel</keyword>
<dbReference type="AlphaFoldDB" id="A0AAV4AW68"/>
<dbReference type="Gene3D" id="2.60.470.10">
    <property type="entry name" value="Acid-sensing ion channels like domains"/>
    <property type="match status" value="1"/>
</dbReference>
<evidence type="ECO:0000256" key="7">
    <source>
        <dbReference type="ARBA" id="ARBA00023065"/>
    </source>
</evidence>
<keyword evidence="3 11" id="KW-0894">Sodium channel</keyword>
<gene>
    <name evidence="12" type="ORF">PoB_003757800</name>
</gene>
<dbReference type="GO" id="GO:0015280">
    <property type="term" value="F:ligand-gated sodium channel activity"/>
    <property type="evidence" value="ECO:0007669"/>
    <property type="project" value="TreeGrafter"/>
</dbReference>
<evidence type="ECO:0000256" key="6">
    <source>
        <dbReference type="ARBA" id="ARBA00023053"/>
    </source>
</evidence>
<organism evidence="12 13">
    <name type="scientific">Plakobranchus ocellatus</name>
    <dbReference type="NCBI Taxonomy" id="259542"/>
    <lineage>
        <taxon>Eukaryota</taxon>
        <taxon>Metazoa</taxon>
        <taxon>Spiralia</taxon>
        <taxon>Lophotrochozoa</taxon>
        <taxon>Mollusca</taxon>
        <taxon>Gastropoda</taxon>
        <taxon>Heterobranchia</taxon>
        <taxon>Euthyneura</taxon>
        <taxon>Panpulmonata</taxon>
        <taxon>Sacoglossa</taxon>
        <taxon>Placobranchoidea</taxon>
        <taxon>Plakobranchidae</taxon>
        <taxon>Plakobranchus</taxon>
    </lineage>
</organism>
<comment type="subcellular location">
    <subcellularLocation>
        <location evidence="1">Membrane</location>
        <topology evidence="1">Multi-pass membrane protein</topology>
    </subcellularLocation>
</comment>
<dbReference type="Pfam" id="PF00858">
    <property type="entry name" value="ASC"/>
    <property type="match status" value="1"/>
</dbReference>
<evidence type="ECO:0000256" key="5">
    <source>
        <dbReference type="ARBA" id="ARBA00022989"/>
    </source>
</evidence>
<comment type="caution">
    <text evidence="12">The sequence shown here is derived from an EMBL/GenBank/DDBJ whole genome shotgun (WGS) entry which is preliminary data.</text>
</comment>
<evidence type="ECO:0000313" key="13">
    <source>
        <dbReference type="Proteomes" id="UP000735302"/>
    </source>
</evidence>
<dbReference type="EMBL" id="BLXT01004219">
    <property type="protein sequence ID" value="GFO11073.1"/>
    <property type="molecule type" value="Genomic_DNA"/>
</dbReference>
<evidence type="ECO:0000256" key="11">
    <source>
        <dbReference type="RuleBase" id="RU000679"/>
    </source>
</evidence>
<reference evidence="12 13" key="1">
    <citation type="journal article" date="2021" name="Elife">
        <title>Chloroplast acquisition without the gene transfer in kleptoplastic sea slugs, Plakobranchus ocellatus.</title>
        <authorList>
            <person name="Maeda T."/>
            <person name="Takahashi S."/>
            <person name="Yoshida T."/>
            <person name="Shimamura S."/>
            <person name="Takaki Y."/>
            <person name="Nagai Y."/>
            <person name="Toyoda A."/>
            <person name="Suzuki Y."/>
            <person name="Arimoto A."/>
            <person name="Ishii H."/>
            <person name="Satoh N."/>
            <person name="Nishiyama T."/>
            <person name="Hasebe M."/>
            <person name="Maruyama T."/>
            <person name="Minagawa J."/>
            <person name="Obokata J."/>
            <person name="Shigenobu S."/>
        </authorList>
    </citation>
    <scope>NUCLEOTIDE SEQUENCE [LARGE SCALE GENOMIC DNA]</scope>
</reference>
<keyword evidence="2 11" id="KW-0813">Transport</keyword>
<evidence type="ECO:0000256" key="2">
    <source>
        <dbReference type="ARBA" id="ARBA00022448"/>
    </source>
</evidence>
<evidence type="ECO:0000256" key="1">
    <source>
        <dbReference type="ARBA" id="ARBA00004141"/>
    </source>
</evidence>
<dbReference type="Gene3D" id="1.10.287.770">
    <property type="entry name" value="YojJ-like"/>
    <property type="match status" value="1"/>
</dbReference>
<evidence type="ECO:0000256" key="4">
    <source>
        <dbReference type="ARBA" id="ARBA00022692"/>
    </source>
</evidence>
<dbReference type="InterPro" id="IPR001873">
    <property type="entry name" value="ENaC"/>
</dbReference>
<dbReference type="PANTHER" id="PTHR11690">
    <property type="entry name" value="AMILORIDE-SENSITIVE SODIUM CHANNEL-RELATED"/>
    <property type="match status" value="1"/>
</dbReference>
<protein>
    <submittedName>
        <fullName evidence="12">Acid sensing ion channel 1</fullName>
    </submittedName>
</protein>
<evidence type="ECO:0000256" key="10">
    <source>
        <dbReference type="ARBA" id="ARBA00023303"/>
    </source>
</evidence>
<evidence type="ECO:0000313" key="12">
    <source>
        <dbReference type="EMBL" id="GFO11073.1"/>
    </source>
</evidence>
<keyword evidence="6" id="KW-0915">Sodium</keyword>
<evidence type="ECO:0000256" key="8">
    <source>
        <dbReference type="ARBA" id="ARBA00023136"/>
    </source>
</evidence>
<keyword evidence="5" id="KW-1133">Transmembrane helix</keyword>
<dbReference type="GO" id="GO:0005886">
    <property type="term" value="C:plasma membrane"/>
    <property type="evidence" value="ECO:0007669"/>
    <property type="project" value="TreeGrafter"/>
</dbReference>
<evidence type="ECO:0000256" key="3">
    <source>
        <dbReference type="ARBA" id="ARBA00022461"/>
    </source>
</evidence>
<evidence type="ECO:0000256" key="9">
    <source>
        <dbReference type="ARBA" id="ARBA00023201"/>
    </source>
</evidence>
<keyword evidence="13" id="KW-1185">Reference proteome</keyword>
<keyword evidence="8" id="KW-0472">Membrane</keyword>
<keyword evidence="4 11" id="KW-0812">Transmembrane</keyword>
<dbReference type="Proteomes" id="UP000735302">
    <property type="component" value="Unassembled WGS sequence"/>
</dbReference>
<comment type="similarity">
    <text evidence="11">Belongs to the amiloride-sensitive sodium channel (TC 1.A.6) family.</text>
</comment>
<accession>A0AAV4AW68</accession>